<keyword evidence="2" id="KW-1185">Reference proteome</keyword>
<protein>
    <submittedName>
        <fullName evidence="1">Uncharacterized protein</fullName>
    </submittedName>
</protein>
<evidence type="ECO:0000313" key="2">
    <source>
        <dbReference type="Proteomes" id="UP001237642"/>
    </source>
</evidence>
<reference evidence="1" key="1">
    <citation type="submission" date="2023-02" db="EMBL/GenBank/DDBJ databases">
        <title>Genome of toxic invasive species Heracleum sosnowskyi carries increased number of genes despite the absence of recent whole-genome duplications.</title>
        <authorList>
            <person name="Schelkunov M."/>
            <person name="Shtratnikova V."/>
            <person name="Makarenko M."/>
            <person name="Klepikova A."/>
            <person name="Omelchenko D."/>
            <person name="Novikova G."/>
            <person name="Obukhova E."/>
            <person name="Bogdanov V."/>
            <person name="Penin A."/>
            <person name="Logacheva M."/>
        </authorList>
    </citation>
    <scope>NUCLEOTIDE SEQUENCE</scope>
    <source>
        <strain evidence="1">Hsosn_3</strain>
        <tissue evidence="1">Leaf</tissue>
    </source>
</reference>
<dbReference type="AlphaFoldDB" id="A0AAD8I3B6"/>
<comment type="caution">
    <text evidence="1">The sequence shown here is derived from an EMBL/GenBank/DDBJ whole genome shotgun (WGS) entry which is preliminary data.</text>
</comment>
<sequence>MYPGCRFMDLHPRERGSNVLCSPYWSPVNYESFPCYGSYGYPYPFPYHGCYHNQIPDYRGYGFHYPHFPPPPPVYCNGSYPPLPGSYPFQHLPSPHYSSMDPWFEYDKKGPVDDHCCGCPNHLCQQKENKNVKIEEQTSDDEKDKFALLVPSELKNQSSIFMDTARLQ</sequence>
<name>A0AAD8I3B6_9APIA</name>
<organism evidence="1 2">
    <name type="scientific">Heracleum sosnowskyi</name>
    <dbReference type="NCBI Taxonomy" id="360622"/>
    <lineage>
        <taxon>Eukaryota</taxon>
        <taxon>Viridiplantae</taxon>
        <taxon>Streptophyta</taxon>
        <taxon>Embryophyta</taxon>
        <taxon>Tracheophyta</taxon>
        <taxon>Spermatophyta</taxon>
        <taxon>Magnoliopsida</taxon>
        <taxon>eudicotyledons</taxon>
        <taxon>Gunneridae</taxon>
        <taxon>Pentapetalae</taxon>
        <taxon>asterids</taxon>
        <taxon>campanulids</taxon>
        <taxon>Apiales</taxon>
        <taxon>Apiaceae</taxon>
        <taxon>Apioideae</taxon>
        <taxon>apioid superclade</taxon>
        <taxon>Tordylieae</taxon>
        <taxon>Tordyliinae</taxon>
        <taxon>Heracleum</taxon>
    </lineage>
</organism>
<gene>
    <name evidence="1" type="ORF">POM88_032973</name>
</gene>
<accession>A0AAD8I3B6</accession>
<reference evidence="1" key="2">
    <citation type="submission" date="2023-05" db="EMBL/GenBank/DDBJ databases">
        <authorList>
            <person name="Schelkunov M.I."/>
        </authorList>
    </citation>
    <scope>NUCLEOTIDE SEQUENCE</scope>
    <source>
        <strain evidence="1">Hsosn_3</strain>
        <tissue evidence="1">Leaf</tissue>
    </source>
</reference>
<dbReference type="Proteomes" id="UP001237642">
    <property type="component" value="Unassembled WGS sequence"/>
</dbReference>
<dbReference type="EMBL" id="JAUIZM010000007">
    <property type="protein sequence ID" value="KAK1376780.1"/>
    <property type="molecule type" value="Genomic_DNA"/>
</dbReference>
<proteinExistence type="predicted"/>
<evidence type="ECO:0000313" key="1">
    <source>
        <dbReference type="EMBL" id="KAK1376780.1"/>
    </source>
</evidence>